<dbReference type="GO" id="GO:0000171">
    <property type="term" value="F:ribonuclease MRP activity"/>
    <property type="evidence" value="ECO:0007669"/>
    <property type="project" value="TreeGrafter"/>
</dbReference>
<dbReference type="PANTHER" id="PTHR15396">
    <property type="entry name" value="RIBONUCLEASE P PROTEIN SUBUNIT P40"/>
    <property type="match status" value="1"/>
</dbReference>
<evidence type="ECO:0000313" key="2">
    <source>
        <dbReference type="Proteomes" id="UP001369815"/>
    </source>
</evidence>
<dbReference type="InterPro" id="IPR013893">
    <property type="entry name" value="RNase_P_Rpp40"/>
</dbReference>
<keyword evidence="2" id="KW-1185">Reference proteome</keyword>
<name>A0AAX6N0R7_9PEZI</name>
<reference evidence="1 2" key="1">
    <citation type="journal article" date="2024" name="Front Chem Biol">
        <title>Unveiling the potential of Daldinia eschscholtzii MFLUCC 19-0629 through bioactivity and bioinformatics studies for enhanced sustainable agriculture production.</title>
        <authorList>
            <person name="Brooks S."/>
            <person name="Weaver J.A."/>
            <person name="Klomchit A."/>
            <person name="Alharthi S.A."/>
            <person name="Onlamun T."/>
            <person name="Nurani R."/>
            <person name="Vong T.K."/>
            <person name="Alberti F."/>
            <person name="Greco C."/>
        </authorList>
    </citation>
    <scope>NUCLEOTIDE SEQUENCE [LARGE SCALE GENOMIC DNA]</scope>
    <source>
        <strain evidence="1">MFLUCC 19-0629</strain>
    </source>
</reference>
<dbReference type="EMBL" id="JBANMG010000001">
    <property type="protein sequence ID" value="KAK6958459.1"/>
    <property type="molecule type" value="Genomic_DNA"/>
</dbReference>
<accession>A0AAX6N0R7</accession>
<dbReference type="GO" id="GO:0030681">
    <property type="term" value="C:multimeric ribonuclease P complex"/>
    <property type="evidence" value="ECO:0007669"/>
    <property type="project" value="TreeGrafter"/>
</dbReference>
<protein>
    <submittedName>
        <fullName evidence="1">Uncharacterized protein</fullName>
    </submittedName>
</protein>
<dbReference type="AlphaFoldDB" id="A0AAX6N0R7"/>
<proteinExistence type="predicted"/>
<organism evidence="1 2">
    <name type="scientific">Daldinia eschscholtzii</name>
    <dbReference type="NCBI Taxonomy" id="292717"/>
    <lineage>
        <taxon>Eukaryota</taxon>
        <taxon>Fungi</taxon>
        <taxon>Dikarya</taxon>
        <taxon>Ascomycota</taxon>
        <taxon>Pezizomycotina</taxon>
        <taxon>Sordariomycetes</taxon>
        <taxon>Xylariomycetidae</taxon>
        <taxon>Xylariales</taxon>
        <taxon>Hypoxylaceae</taxon>
        <taxon>Daldinia</taxon>
    </lineage>
</organism>
<dbReference type="GO" id="GO:0004526">
    <property type="term" value="F:ribonuclease P activity"/>
    <property type="evidence" value="ECO:0007669"/>
    <property type="project" value="TreeGrafter"/>
</dbReference>
<comment type="caution">
    <text evidence="1">The sequence shown here is derived from an EMBL/GenBank/DDBJ whole genome shotgun (WGS) entry which is preliminary data.</text>
</comment>
<dbReference type="GO" id="GO:0000447">
    <property type="term" value="P:endonucleolytic cleavage in ITS1 to separate SSU-rRNA from 5.8S rRNA and LSU-rRNA from tricistronic rRNA transcript (SSU-rRNA, 5.8S rRNA, LSU-rRNA)"/>
    <property type="evidence" value="ECO:0007669"/>
    <property type="project" value="TreeGrafter"/>
</dbReference>
<evidence type="ECO:0000313" key="1">
    <source>
        <dbReference type="EMBL" id="KAK6958459.1"/>
    </source>
</evidence>
<dbReference type="PANTHER" id="PTHR15396:SF1">
    <property type="entry name" value="RIBONUCLEASE P PROTEIN SUBUNIT P40"/>
    <property type="match status" value="1"/>
</dbReference>
<dbReference type="Proteomes" id="UP001369815">
    <property type="component" value="Unassembled WGS sequence"/>
</dbReference>
<gene>
    <name evidence="1" type="ORF">Daesc_001260</name>
</gene>
<dbReference type="Pfam" id="PF08584">
    <property type="entry name" value="Ribonuc_P_40"/>
    <property type="match status" value="2"/>
</dbReference>
<sequence length="217" mass="24568">MKLGQVLEGDFFTEYIKIGVLTMYLDKETYERAGLAGKPHGVKGKRGLKPRWTPVPDPLSQHYPVKYTSYPRISGDIPKKIPSLKPPATILTNQSRLDLDEFATDIYEWLSLVRLDSPRINVDDKIDSYLSSYAVPGYPDDVSEGKLCRVSWQGFIPPRWTRQTLADVILALPSKSWFSLSTTTFARDIVGDSADCTIFRPPNASGEYLLWDIKKHN</sequence>
<dbReference type="GO" id="GO:0000172">
    <property type="term" value="C:ribonuclease MRP complex"/>
    <property type="evidence" value="ECO:0007669"/>
    <property type="project" value="TreeGrafter"/>
</dbReference>
<dbReference type="GO" id="GO:0001682">
    <property type="term" value="P:tRNA 5'-leader removal"/>
    <property type="evidence" value="ECO:0007669"/>
    <property type="project" value="InterPro"/>
</dbReference>